<dbReference type="SUPFAM" id="SSF53756">
    <property type="entry name" value="UDP-Glycosyltransferase/glycogen phosphorylase"/>
    <property type="match status" value="1"/>
</dbReference>
<gene>
    <name evidence="3" type="primary">wbxK</name>
</gene>
<dbReference type="Gene3D" id="3.40.50.2000">
    <property type="entry name" value="Glycogen Phosphorylase B"/>
    <property type="match status" value="2"/>
</dbReference>
<dbReference type="RefSeq" id="WP_044800386.1">
    <property type="nucleotide sequence ID" value="NZ_CP010947.1"/>
</dbReference>
<dbReference type="PANTHER" id="PTHR12526:SF638">
    <property type="entry name" value="SPORE COAT PROTEIN SA"/>
    <property type="match status" value="1"/>
</dbReference>
<dbReference type="Pfam" id="PF13477">
    <property type="entry name" value="Glyco_trans_4_2"/>
    <property type="match status" value="1"/>
</dbReference>
<dbReference type="InterPro" id="IPR001296">
    <property type="entry name" value="Glyco_trans_1"/>
</dbReference>
<dbReference type="EMBL" id="KC999971">
    <property type="protein sequence ID" value="AID71070.1"/>
    <property type="molecule type" value="Genomic_DNA"/>
</dbReference>
<accession>A0A068FZM6</accession>
<evidence type="ECO:0000259" key="1">
    <source>
        <dbReference type="Pfam" id="PF00534"/>
    </source>
</evidence>
<protein>
    <submittedName>
        <fullName evidence="3">Glycosyl transferase, group 1 family protein</fullName>
    </submittedName>
</protein>
<dbReference type="AlphaFoldDB" id="A0A068FZM6"/>
<feature type="domain" description="Glycosyl transferase family 1" evidence="1">
    <location>
        <begin position="188"/>
        <end position="349"/>
    </location>
</feature>
<sequence length="373" mass="40780">MTKKLLFLVNVDWFFISHRLPIALAAQKEGYEVHIACSFTEKYDFLLQLGFKLHPLELSRTGTKLMYEMVSCINIFKVLRTIKPDLVHLVTIKPVLYGGISCRLLGVRNCVASISGLGYVFIATGVKATLMKAGISALYKLALKGKHTKVIFQNADDMKHLININAISSQQAVMIRGSGVDLASFSVVAEPEGIPVIMLMARLLIDKGVVEFVEAARILKYQSVKCRFVLVGSTDENPKSVSSTLLNTWVNEGVVEYWGYSDNPAETYGKANVVVLPSYREGLPKSLIEAAACGRAVITTDVPGCRDAILPNVTGILVPAKDSKSLAAAISTLCENSQLRKRLGSAGRKLAEDAFDIKSVINTHISIYERLLG</sequence>
<keyword evidence="3" id="KW-0808">Transferase</keyword>
<dbReference type="Pfam" id="PF00534">
    <property type="entry name" value="Glycos_transf_1"/>
    <property type="match status" value="1"/>
</dbReference>
<proteinExistence type="predicted"/>
<dbReference type="PANTHER" id="PTHR12526">
    <property type="entry name" value="GLYCOSYLTRANSFERASE"/>
    <property type="match status" value="1"/>
</dbReference>
<evidence type="ECO:0000259" key="2">
    <source>
        <dbReference type="Pfam" id="PF13477"/>
    </source>
</evidence>
<organism evidence="3">
    <name type="scientific">Aeromonas hydrophila</name>
    <dbReference type="NCBI Taxonomy" id="644"/>
    <lineage>
        <taxon>Bacteria</taxon>
        <taxon>Pseudomonadati</taxon>
        <taxon>Pseudomonadota</taxon>
        <taxon>Gammaproteobacteria</taxon>
        <taxon>Aeromonadales</taxon>
        <taxon>Aeromonadaceae</taxon>
        <taxon>Aeromonas</taxon>
    </lineage>
</organism>
<dbReference type="CDD" id="cd03808">
    <property type="entry name" value="GT4_CapM-like"/>
    <property type="match status" value="1"/>
</dbReference>
<evidence type="ECO:0000313" key="3">
    <source>
        <dbReference type="EMBL" id="AID71070.1"/>
    </source>
</evidence>
<feature type="domain" description="Glycosyltransferase subfamily 4-like N-terminal" evidence="2">
    <location>
        <begin position="4"/>
        <end position="154"/>
    </location>
</feature>
<reference evidence="3" key="1">
    <citation type="journal article" date="2013" name="PLoS ONE">
        <title>Implication of lateral genetic transfer in the emergence of Aeromonas hydrophila isolates of epidemic outbreaks in channel catfish.</title>
        <authorList>
            <person name="Hossain M.J."/>
            <person name="Waldbieser G.C."/>
            <person name="Sun D."/>
            <person name="Capps N.K."/>
            <person name="Hemstreet W.B."/>
            <person name="Carlisle K."/>
            <person name="Griffin M.J."/>
            <person name="Khoo L."/>
            <person name="Goodwin A.E."/>
            <person name="Sonstegard T.S."/>
            <person name="Schroeder S."/>
            <person name="Hayden K."/>
            <person name="Newton J.C."/>
            <person name="Terhune J.S."/>
            <person name="Liles M.R."/>
        </authorList>
    </citation>
    <scope>NUCLEOTIDE SEQUENCE</scope>
    <source>
        <strain evidence="3">AL06-06</strain>
    </source>
</reference>
<dbReference type="GO" id="GO:1901135">
    <property type="term" value="P:carbohydrate derivative metabolic process"/>
    <property type="evidence" value="ECO:0007669"/>
    <property type="project" value="UniProtKB-ARBA"/>
</dbReference>
<name>A0A068FZM6_AERHY</name>
<dbReference type="InterPro" id="IPR028098">
    <property type="entry name" value="Glyco_trans_4-like_N"/>
</dbReference>
<dbReference type="GO" id="GO:0016757">
    <property type="term" value="F:glycosyltransferase activity"/>
    <property type="evidence" value="ECO:0007669"/>
    <property type="project" value="InterPro"/>
</dbReference>
<dbReference type="PATRIC" id="fig|644.36.peg.3108"/>
<dbReference type="KEGG" id="ahh:RY45_15020"/>